<protein>
    <recommendedName>
        <fullName evidence="7">Mid2 domain-containing protein</fullName>
    </recommendedName>
</protein>
<reference evidence="4" key="1">
    <citation type="submission" date="2009-11" db="EMBL/GenBank/DDBJ databases">
        <authorList>
            <consortium name="The Broad Institute Genome Sequencing Platform"/>
            <person name="Ward D."/>
            <person name="Feldgarden M."/>
            <person name="Earl A."/>
            <person name="Young S.K."/>
            <person name="Zeng Q."/>
            <person name="Koehrsen M."/>
            <person name="Alvarado L."/>
            <person name="Berlin A."/>
            <person name="Bochicchio J."/>
            <person name="Borenstein D."/>
            <person name="Chapman S.B."/>
            <person name="Chen Z."/>
            <person name="Engels R."/>
            <person name="Freedman E."/>
            <person name="Gellesch M."/>
            <person name="Goldberg J."/>
            <person name="Griggs A."/>
            <person name="Gujja S."/>
            <person name="Heilman E."/>
            <person name="Heiman D."/>
            <person name="Hepburn T."/>
            <person name="Howarth C."/>
            <person name="Jen D."/>
            <person name="Larson L."/>
            <person name="Lewis B."/>
            <person name="Mehta T."/>
            <person name="Park D."/>
            <person name="Pearson M."/>
            <person name="Roberts A."/>
            <person name="Saif S."/>
            <person name="Shea T."/>
            <person name="Shenoy N."/>
            <person name="Sisk P."/>
            <person name="Stolte C."/>
            <person name="Sykes S."/>
            <person name="Thomson T."/>
            <person name="Walk T."/>
            <person name="White J."/>
            <person name="Yandava C."/>
            <person name="Izard J."/>
            <person name="Baranova O.V."/>
            <person name="Blanton J.M."/>
            <person name="Tanner A.C."/>
            <person name="Dewhirst F.E."/>
            <person name="Haas B."/>
            <person name="Nusbaum C."/>
            <person name="Birren B."/>
        </authorList>
    </citation>
    <scope>NUCLEOTIDE SEQUENCE [LARGE SCALE GENOMIC DNA]</scope>
    <source>
        <strain evidence="4">1-1 BBBD Race 1</strain>
    </source>
</reference>
<evidence type="ECO:0000256" key="1">
    <source>
        <dbReference type="SAM" id="MobiDB-lite"/>
    </source>
</evidence>
<evidence type="ECO:0000313" key="5">
    <source>
        <dbReference type="EnsemblFungi" id="PTTG_28975-t43_1-p1"/>
    </source>
</evidence>
<gene>
    <name evidence="4" type="ORF">PTTG_28975</name>
</gene>
<feature type="signal peptide" evidence="3">
    <location>
        <begin position="1"/>
        <end position="16"/>
    </location>
</feature>
<reference evidence="5" key="4">
    <citation type="submission" date="2025-05" db="UniProtKB">
        <authorList>
            <consortium name="EnsemblFungi"/>
        </authorList>
    </citation>
    <scope>IDENTIFICATION</scope>
    <source>
        <strain evidence="5">isolate 1-1 / race 1 (BBBD)</strain>
    </source>
</reference>
<evidence type="ECO:0000313" key="4">
    <source>
        <dbReference type="EMBL" id="OAV88613.1"/>
    </source>
</evidence>
<keyword evidence="2" id="KW-1133">Transmembrane helix</keyword>
<keyword evidence="6" id="KW-1185">Reference proteome</keyword>
<name>A0A180G9N0_PUCT1</name>
<keyword evidence="2" id="KW-0812">Transmembrane</keyword>
<feature type="transmembrane region" description="Helical" evidence="2">
    <location>
        <begin position="143"/>
        <end position="168"/>
    </location>
</feature>
<evidence type="ECO:0000256" key="2">
    <source>
        <dbReference type="SAM" id="Phobius"/>
    </source>
</evidence>
<organism evidence="4">
    <name type="scientific">Puccinia triticina (isolate 1-1 / race 1 (BBBD))</name>
    <name type="common">Brown leaf rust fungus</name>
    <dbReference type="NCBI Taxonomy" id="630390"/>
    <lineage>
        <taxon>Eukaryota</taxon>
        <taxon>Fungi</taxon>
        <taxon>Dikarya</taxon>
        <taxon>Basidiomycota</taxon>
        <taxon>Pucciniomycotina</taxon>
        <taxon>Pucciniomycetes</taxon>
        <taxon>Pucciniales</taxon>
        <taxon>Pucciniaceae</taxon>
        <taxon>Puccinia</taxon>
    </lineage>
</organism>
<reference evidence="4" key="2">
    <citation type="submission" date="2016-05" db="EMBL/GenBank/DDBJ databases">
        <title>Comparative analysis highlights variable genome content of wheat rusts and divergence of the mating loci.</title>
        <authorList>
            <person name="Cuomo C.A."/>
            <person name="Bakkeren G."/>
            <person name="Szabo L."/>
            <person name="Khalil H."/>
            <person name="Joly D."/>
            <person name="Goldberg J."/>
            <person name="Young S."/>
            <person name="Zeng Q."/>
            <person name="Fellers J."/>
        </authorList>
    </citation>
    <scope>NUCLEOTIDE SEQUENCE [LARGE SCALE GENOMIC DNA]</scope>
    <source>
        <strain evidence="4">1-1 BBBD Race 1</strain>
    </source>
</reference>
<keyword evidence="3" id="KW-0732">Signal</keyword>
<feature type="region of interest" description="Disordered" evidence="1">
    <location>
        <begin position="78"/>
        <end position="101"/>
    </location>
</feature>
<evidence type="ECO:0008006" key="7">
    <source>
        <dbReference type="Google" id="ProtNLM"/>
    </source>
</evidence>
<evidence type="ECO:0000256" key="3">
    <source>
        <dbReference type="SAM" id="SignalP"/>
    </source>
</evidence>
<dbReference type="EnsemblFungi" id="PTTG_28975-t43_1">
    <property type="protein sequence ID" value="PTTG_28975-t43_1-p1"/>
    <property type="gene ID" value="PTTG_28975"/>
</dbReference>
<dbReference type="VEuPathDB" id="FungiDB:PTTG_28975"/>
<dbReference type="Proteomes" id="UP000005240">
    <property type="component" value="Unassembled WGS sequence"/>
</dbReference>
<proteinExistence type="predicted"/>
<feature type="chain" id="PRO_5008109681" description="Mid2 domain-containing protein" evidence="3">
    <location>
        <begin position="17"/>
        <end position="196"/>
    </location>
</feature>
<dbReference type="EMBL" id="ADAS02000164">
    <property type="protein sequence ID" value="OAV88613.1"/>
    <property type="molecule type" value="Genomic_DNA"/>
</dbReference>
<evidence type="ECO:0000313" key="6">
    <source>
        <dbReference type="Proteomes" id="UP000005240"/>
    </source>
</evidence>
<reference evidence="5 6" key="3">
    <citation type="journal article" date="2017" name="G3 (Bethesda)">
        <title>Comparative analysis highlights variable genome content of wheat rusts and divergence of the mating loci.</title>
        <authorList>
            <person name="Cuomo C.A."/>
            <person name="Bakkeren G."/>
            <person name="Khalil H.B."/>
            <person name="Panwar V."/>
            <person name="Joly D."/>
            <person name="Linning R."/>
            <person name="Sakthikumar S."/>
            <person name="Song X."/>
            <person name="Adiconis X."/>
            <person name="Fan L."/>
            <person name="Goldberg J.M."/>
            <person name="Levin J.Z."/>
            <person name="Young S."/>
            <person name="Zeng Q."/>
            <person name="Anikster Y."/>
            <person name="Bruce M."/>
            <person name="Wang M."/>
            <person name="Yin C."/>
            <person name="McCallum B."/>
            <person name="Szabo L.J."/>
            <person name="Hulbert S."/>
            <person name="Chen X."/>
            <person name="Fellers J.P."/>
        </authorList>
    </citation>
    <scope>NUCLEOTIDE SEQUENCE</scope>
    <source>
        <strain evidence="5">isolate 1-1 / race 1 (BBBD)</strain>
        <strain evidence="6">Isolate 1-1 / race 1 (BBBD)</strain>
    </source>
</reference>
<accession>A0A180G9N0</accession>
<dbReference type="AlphaFoldDB" id="A0A180G9N0"/>
<sequence length="196" mass="21500">MAFLMLLFLLIGQYAAMEHPAHLPKSLVSPEPREGVAKYLPGNSPLTSPPIYSIDGMLDESAIEMPSLYEKSIIQPNEDSSIKEQTSESEETPAQGFDRLSRAYPDPAGSRAVALPMSVDTARNDQVAIQTTSREIGETAKGLLVLGGIVVVVGAVLALFVTIIWAILRRHDPHVVWVYPLTHAGRGFRRRGGRYY</sequence>
<keyword evidence="2" id="KW-0472">Membrane</keyword>